<feature type="binding site" evidence="8">
    <location>
        <position position="31"/>
    </location>
    <ligand>
        <name>GTP</name>
        <dbReference type="ChEBI" id="CHEBI:37565"/>
    </ligand>
</feature>
<comment type="cofactor">
    <cofactor evidence="8">
        <name>Mg(2+)</name>
        <dbReference type="ChEBI" id="CHEBI:18420"/>
    </cofactor>
</comment>
<dbReference type="PANTHER" id="PTHR19136">
    <property type="entry name" value="MOLYBDENUM COFACTOR GUANYLYLTRANSFERASE"/>
    <property type="match status" value="1"/>
</dbReference>
<comment type="catalytic activity">
    <reaction evidence="8">
        <text>Mo-molybdopterin + GTP + H(+) = Mo-molybdopterin guanine dinucleotide + diphosphate</text>
        <dbReference type="Rhea" id="RHEA:34243"/>
        <dbReference type="ChEBI" id="CHEBI:15378"/>
        <dbReference type="ChEBI" id="CHEBI:33019"/>
        <dbReference type="ChEBI" id="CHEBI:37565"/>
        <dbReference type="ChEBI" id="CHEBI:71302"/>
        <dbReference type="ChEBI" id="CHEBI:71310"/>
        <dbReference type="EC" id="2.7.7.77"/>
    </reaction>
</comment>
<evidence type="ECO:0000256" key="1">
    <source>
        <dbReference type="ARBA" id="ARBA00022490"/>
    </source>
</evidence>
<dbReference type="Gene3D" id="3.90.550.10">
    <property type="entry name" value="Spore Coat Polysaccharide Biosynthesis Protein SpsA, Chain A"/>
    <property type="match status" value="1"/>
</dbReference>
<comment type="caution">
    <text evidence="10">The sequence shown here is derived from an EMBL/GenBank/DDBJ whole genome shotgun (WGS) entry which is preliminary data.</text>
</comment>
<evidence type="ECO:0000256" key="7">
    <source>
        <dbReference type="ARBA" id="ARBA00023150"/>
    </source>
</evidence>
<reference evidence="10 11" key="1">
    <citation type="submission" date="2020-08" db="EMBL/GenBank/DDBJ databases">
        <title>Novel species isolated from subtropical streams in China.</title>
        <authorList>
            <person name="Lu H."/>
        </authorList>
    </citation>
    <scope>NUCLEOTIDE SEQUENCE [LARGE SCALE GENOMIC DNA]</scope>
    <source>
        <strain evidence="10 11">NL8W</strain>
    </source>
</reference>
<organism evidence="10 11">
    <name type="scientific">Undibacterium umbellatum</name>
    <dbReference type="NCBI Taxonomy" id="2762300"/>
    <lineage>
        <taxon>Bacteria</taxon>
        <taxon>Pseudomonadati</taxon>
        <taxon>Pseudomonadota</taxon>
        <taxon>Betaproteobacteria</taxon>
        <taxon>Burkholderiales</taxon>
        <taxon>Oxalobacteraceae</taxon>
        <taxon>Undibacterium</taxon>
    </lineage>
</organism>
<evidence type="ECO:0000313" key="11">
    <source>
        <dbReference type="Proteomes" id="UP000646911"/>
    </source>
</evidence>
<feature type="binding site" evidence="8">
    <location>
        <position position="77"/>
    </location>
    <ligand>
        <name>GTP</name>
        <dbReference type="ChEBI" id="CHEBI:37565"/>
    </ligand>
</feature>
<gene>
    <name evidence="8 10" type="primary">mobA</name>
    <name evidence="10" type="ORF">H8L47_02430</name>
</gene>
<proteinExistence type="inferred from homology"/>
<sequence length="207" mass="22684">MPTSSPPLDKKLITGLVLAGGRGIRMGKVDKGLQCLHGKAMALHVLQRLAQQTATVLISANQNIDIYQEFGFPVWQDHMEGFAGPLAGIQTGLLHCITPYLMCTSCDSPYLPTDLADRLSSALLDSKAELAVAVTLESRNGMLQKQSHPVFALMKTSVLGGLTTYLENGGRKMQAWHTSLQICEVLFEDNTAFRNINTLEELRELEN</sequence>
<name>A0ABR6Z3Q9_9BURK</name>
<keyword evidence="10" id="KW-0548">Nucleotidyltransferase</keyword>
<dbReference type="RefSeq" id="WP_186951635.1">
    <property type="nucleotide sequence ID" value="NZ_JACOFX010000001.1"/>
</dbReference>
<comment type="caution">
    <text evidence="8">Lacks conserved residue(s) required for the propagation of feature annotation.</text>
</comment>
<dbReference type="Pfam" id="PF12804">
    <property type="entry name" value="NTP_transf_3"/>
    <property type="match status" value="1"/>
</dbReference>
<evidence type="ECO:0000256" key="6">
    <source>
        <dbReference type="ARBA" id="ARBA00023134"/>
    </source>
</evidence>
<dbReference type="EC" id="2.7.7.77" evidence="8"/>
<dbReference type="EMBL" id="JACOFX010000001">
    <property type="protein sequence ID" value="MBC3906420.1"/>
    <property type="molecule type" value="Genomic_DNA"/>
</dbReference>
<evidence type="ECO:0000256" key="8">
    <source>
        <dbReference type="HAMAP-Rule" id="MF_00316"/>
    </source>
</evidence>
<comment type="function">
    <text evidence="8">Transfers a GMP moiety from GTP to Mo-molybdopterin (Mo-MPT) cofactor (Moco or molybdenum cofactor) to form Mo-molybdopterin guanine dinucleotide (Mo-MGD) cofactor.</text>
</comment>
<feature type="domain" description="MobA-like NTP transferase" evidence="9">
    <location>
        <begin position="15"/>
        <end position="176"/>
    </location>
</feature>
<keyword evidence="7 8" id="KW-0501">Molybdenum cofactor biosynthesis</keyword>
<feature type="binding site" evidence="8">
    <location>
        <begin position="18"/>
        <end position="20"/>
    </location>
    <ligand>
        <name>GTP</name>
        <dbReference type="ChEBI" id="CHEBI:37565"/>
    </ligand>
</feature>
<dbReference type="PANTHER" id="PTHR19136:SF81">
    <property type="entry name" value="MOLYBDENUM COFACTOR GUANYLYLTRANSFERASE"/>
    <property type="match status" value="1"/>
</dbReference>
<evidence type="ECO:0000256" key="3">
    <source>
        <dbReference type="ARBA" id="ARBA00022723"/>
    </source>
</evidence>
<keyword evidence="4 8" id="KW-0547">Nucleotide-binding</keyword>
<comment type="domain">
    <text evidence="8">The N-terminal domain determines nucleotide recognition and specific binding, while the C-terminal domain determines the specific binding to the target protein.</text>
</comment>
<feature type="binding site" evidence="8">
    <location>
        <position position="107"/>
    </location>
    <ligand>
        <name>GTP</name>
        <dbReference type="ChEBI" id="CHEBI:37565"/>
    </ligand>
</feature>
<evidence type="ECO:0000256" key="4">
    <source>
        <dbReference type="ARBA" id="ARBA00022741"/>
    </source>
</evidence>
<comment type="subcellular location">
    <subcellularLocation>
        <location evidence="8">Cytoplasm</location>
    </subcellularLocation>
</comment>
<dbReference type="InterPro" id="IPR025877">
    <property type="entry name" value="MobA-like_NTP_Trfase"/>
</dbReference>
<dbReference type="InterPro" id="IPR029044">
    <property type="entry name" value="Nucleotide-diphossugar_trans"/>
</dbReference>
<comment type="similarity">
    <text evidence="8">Belongs to the MobA family.</text>
</comment>
<dbReference type="InterPro" id="IPR013482">
    <property type="entry name" value="Molybde_CF_guanTrfase"/>
</dbReference>
<feature type="binding site" evidence="8">
    <location>
        <position position="107"/>
    </location>
    <ligand>
        <name>Mg(2+)</name>
        <dbReference type="ChEBI" id="CHEBI:18420"/>
    </ligand>
</feature>
<dbReference type="HAMAP" id="MF_00316">
    <property type="entry name" value="MobA"/>
    <property type="match status" value="1"/>
</dbReference>
<keyword evidence="3 8" id="KW-0479">Metal-binding</keyword>
<keyword evidence="5 8" id="KW-0460">Magnesium</keyword>
<keyword evidence="6 8" id="KW-0342">GTP-binding</keyword>
<evidence type="ECO:0000313" key="10">
    <source>
        <dbReference type="EMBL" id="MBC3906420.1"/>
    </source>
</evidence>
<keyword evidence="2 8" id="KW-0808">Transferase</keyword>
<comment type="subunit">
    <text evidence="8">Monomer.</text>
</comment>
<evidence type="ECO:0000256" key="5">
    <source>
        <dbReference type="ARBA" id="ARBA00022842"/>
    </source>
</evidence>
<protein>
    <recommendedName>
        <fullName evidence="8">Molybdenum cofactor guanylyltransferase</fullName>
        <shortName evidence="8">MoCo guanylyltransferase</shortName>
        <ecNumber evidence="8">2.7.7.77</ecNumber>
    </recommendedName>
    <alternativeName>
        <fullName evidence="8">GTP:molybdopterin guanylyltransferase</fullName>
    </alternativeName>
    <alternativeName>
        <fullName evidence="8">Mo-MPT guanylyltransferase</fullName>
    </alternativeName>
    <alternativeName>
        <fullName evidence="8">Molybdopterin guanylyltransferase</fullName>
    </alternativeName>
    <alternativeName>
        <fullName evidence="8">Molybdopterin-guanine dinucleotide synthase</fullName>
        <shortName evidence="8">MGD synthase</shortName>
    </alternativeName>
</protein>
<accession>A0ABR6Z3Q9</accession>
<dbReference type="NCBIfam" id="TIGR02665">
    <property type="entry name" value="molyb_mobA"/>
    <property type="match status" value="1"/>
</dbReference>
<dbReference type="GO" id="GO:0016779">
    <property type="term" value="F:nucleotidyltransferase activity"/>
    <property type="evidence" value="ECO:0007669"/>
    <property type="project" value="UniProtKB-KW"/>
</dbReference>
<dbReference type="SUPFAM" id="SSF53448">
    <property type="entry name" value="Nucleotide-diphospho-sugar transferases"/>
    <property type="match status" value="1"/>
</dbReference>
<dbReference type="CDD" id="cd02503">
    <property type="entry name" value="MobA"/>
    <property type="match status" value="1"/>
</dbReference>
<keyword evidence="1 8" id="KW-0963">Cytoplasm</keyword>
<dbReference type="Proteomes" id="UP000646911">
    <property type="component" value="Unassembled WGS sequence"/>
</dbReference>
<evidence type="ECO:0000256" key="2">
    <source>
        <dbReference type="ARBA" id="ARBA00022679"/>
    </source>
</evidence>
<evidence type="ECO:0000259" key="9">
    <source>
        <dbReference type="Pfam" id="PF12804"/>
    </source>
</evidence>
<keyword evidence="11" id="KW-1185">Reference proteome</keyword>